<protein>
    <submittedName>
        <fullName evidence="1">Uncharacterized protein</fullName>
    </submittedName>
</protein>
<accession>A0A0F3NM39</accession>
<keyword evidence="2" id="KW-1185">Reference proteome</keyword>
<organism evidence="1 2">
    <name type="scientific">Candidatus Neoehrlichia procyonis str. RAC413</name>
    <dbReference type="NCBI Taxonomy" id="1359163"/>
    <lineage>
        <taxon>Bacteria</taxon>
        <taxon>Pseudomonadati</taxon>
        <taxon>Pseudomonadota</taxon>
        <taxon>Alphaproteobacteria</taxon>
        <taxon>Rickettsiales</taxon>
        <taxon>Anaplasmataceae</taxon>
        <taxon>Candidatus Neoehrlichia</taxon>
    </lineage>
</organism>
<name>A0A0F3NM39_9RICK</name>
<proteinExistence type="predicted"/>
<dbReference type="AlphaFoldDB" id="A0A0F3NM39"/>
<comment type="caution">
    <text evidence="1">The sequence shown here is derived from an EMBL/GenBank/DDBJ whole genome shotgun (WGS) entry which is preliminary data.</text>
</comment>
<reference evidence="1 2" key="1">
    <citation type="submission" date="2015-02" db="EMBL/GenBank/DDBJ databases">
        <title>Genome Sequencing of Rickettsiales.</title>
        <authorList>
            <person name="Daugherty S.C."/>
            <person name="Su Q."/>
            <person name="Abolude K."/>
            <person name="Beier-Sexton M."/>
            <person name="Carlyon J.A."/>
            <person name="Carter R."/>
            <person name="Day N.P."/>
            <person name="Dumler S.J."/>
            <person name="Dyachenko V."/>
            <person name="Godinez A."/>
            <person name="Kurtti T.J."/>
            <person name="Lichay M."/>
            <person name="Mullins K.E."/>
            <person name="Ott S."/>
            <person name="Pappas-Brown V."/>
            <person name="Paris D.H."/>
            <person name="Patel P."/>
            <person name="Richards A.L."/>
            <person name="Sadzewicz L."/>
            <person name="Sears K."/>
            <person name="Seidman D."/>
            <person name="Sengamalay N."/>
            <person name="Stenos J."/>
            <person name="Tallon L.J."/>
            <person name="Vincent G."/>
            <person name="Fraser C.M."/>
            <person name="Munderloh U."/>
            <person name="Dunning-Hotopp J.C."/>
        </authorList>
    </citation>
    <scope>NUCLEOTIDE SEQUENCE [LARGE SCALE GENOMIC DNA]</scope>
    <source>
        <strain evidence="1 2">RAC413</strain>
    </source>
</reference>
<gene>
    <name evidence="1" type="ORF">NLO413_0466</name>
</gene>
<sequence>MNLKKYGVAYYKMNINCIHLNFLKVLFLAWTITIDWRKIIG</sequence>
<dbReference type="Proteomes" id="UP000033562">
    <property type="component" value="Unassembled WGS sequence"/>
</dbReference>
<evidence type="ECO:0000313" key="1">
    <source>
        <dbReference type="EMBL" id="KJV69090.1"/>
    </source>
</evidence>
<dbReference type="EMBL" id="LANX01000001">
    <property type="protein sequence ID" value="KJV69090.1"/>
    <property type="molecule type" value="Genomic_DNA"/>
</dbReference>
<evidence type="ECO:0000313" key="2">
    <source>
        <dbReference type="Proteomes" id="UP000033562"/>
    </source>
</evidence>